<feature type="transmembrane region" description="Helical" evidence="6">
    <location>
        <begin position="453"/>
        <end position="471"/>
    </location>
</feature>
<protein>
    <submittedName>
        <fullName evidence="8">Competence protein ComEC</fullName>
    </submittedName>
</protein>
<evidence type="ECO:0000256" key="5">
    <source>
        <dbReference type="ARBA" id="ARBA00023136"/>
    </source>
</evidence>
<dbReference type="InterPro" id="IPR036866">
    <property type="entry name" value="RibonucZ/Hydroxyglut_hydro"/>
</dbReference>
<feature type="transmembrane region" description="Helical" evidence="6">
    <location>
        <begin position="267"/>
        <end position="298"/>
    </location>
</feature>
<feature type="domain" description="Metallo-beta-lactamase" evidence="7">
    <location>
        <begin position="512"/>
        <end position="722"/>
    </location>
</feature>
<evidence type="ECO:0000256" key="3">
    <source>
        <dbReference type="ARBA" id="ARBA00022692"/>
    </source>
</evidence>
<reference evidence="8 9" key="1">
    <citation type="journal article" date="2015" name="Stand. Genomic Sci.">
        <title>Genomic Encyclopedia of Bacterial and Archaeal Type Strains, Phase III: the genomes of soil and plant-associated and newly described type strains.</title>
        <authorList>
            <person name="Whitman W.B."/>
            <person name="Woyke T."/>
            <person name="Klenk H.P."/>
            <person name="Zhou Y."/>
            <person name="Lilburn T.G."/>
            <person name="Beck B.J."/>
            <person name="De Vos P."/>
            <person name="Vandamme P."/>
            <person name="Eisen J.A."/>
            <person name="Garrity G."/>
            <person name="Hugenholtz P."/>
            <person name="Kyrpides N.C."/>
        </authorList>
    </citation>
    <scope>NUCLEOTIDE SEQUENCE [LARGE SCALE GENOMIC DNA]</scope>
    <source>
        <strain evidence="8 9">CGMCC 1.10116</strain>
    </source>
</reference>
<dbReference type="InterPro" id="IPR025405">
    <property type="entry name" value="DUF4131"/>
</dbReference>
<keyword evidence="4 6" id="KW-1133">Transmembrane helix</keyword>
<dbReference type="InterPro" id="IPR004797">
    <property type="entry name" value="Competence_ComEC/Rec2"/>
</dbReference>
<feature type="transmembrane region" description="Helical" evidence="6">
    <location>
        <begin position="305"/>
        <end position="321"/>
    </location>
</feature>
<dbReference type="AlphaFoldDB" id="A0A562QI20"/>
<keyword evidence="5 6" id="KW-0472">Membrane</keyword>
<feature type="transmembrane region" description="Helical" evidence="6">
    <location>
        <begin position="232"/>
        <end position="255"/>
    </location>
</feature>
<comment type="caution">
    <text evidence="8">The sequence shown here is derived from an EMBL/GenBank/DDBJ whole genome shotgun (WGS) entry which is preliminary data.</text>
</comment>
<dbReference type="Proteomes" id="UP000315711">
    <property type="component" value="Unassembled WGS sequence"/>
</dbReference>
<evidence type="ECO:0000313" key="9">
    <source>
        <dbReference type="Proteomes" id="UP000315711"/>
    </source>
</evidence>
<keyword evidence="2" id="KW-1003">Cell membrane</keyword>
<dbReference type="GO" id="GO:0030420">
    <property type="term" value="P:establishment of competence for transformation"/>
    <property type="evidence" value="ECO:0007669"/>
    <property type="project" value="InterPro"/>
</dbReference>
<name>A0A562QI20_9BACI</name>
<dbReference type="InterPro" id="IPR004477">
    <property type="entry name" value="ComEC_N"/>
</dbReference>
<dbReference type="EMBL" id="VLKZ01000005">
    <property type="protein sequence ID" value="TWI56381.1"/>
    <property type="molecule type" value="Genomic_DNA"/>
</dbReference>
<feature type="transmembrane region" description="Helical" evidence="6">
    <location>
        <begin position="391"/>
        <end position="410"/>
    </location>
</feature>
<dbReference type="OrthoDB" id="9761531at2"/>
<evidence type="ECO:0000256" key="4">
    <source>
        <dbReference type="ARBA" id="ARBA00022989"/>
    </source>
</evidence>
<dbReference type="PANTHER" id="PTHR30619:SF1">
    <property type="entry name" value="RECOMBINATION PROTEIN 2"/>
    <property type="match status" value="1"/>
</dbReference>
<feature type="transmembrane region" description="Helical" evidence="6">
    <location>
        <begin position="327"/>
        <end position="347"/>
    </location>
</feature>
<evidence type="ECO:0000256" key="1">
    <source>
        <dbReference type="ARBA" id="ARBA00004651"/>
    </source>
</evidence>
<dbReference type="NCBIfam" id="TIGR00360">
    <property type="entry name" value="ComEC_N-term"/>
    <property type="match status" value="1"/>
</dbReference>
<accession>A0A562QI20</accession>
<evidence type="ECO:0000313" key="8">
    <source>
        <dbReference type="EMBL" id="TWI56381.1"/>
    </source>
</evidence>
<evidence type="ECO:0000256" key="2">
    <source>
        <dbReference type="ARBA" id="ARBA00022475"/>
    </source>
</evidence>
<dbReference type="GO" id="GO:0005886">
    <property type="term" value="C:plasma membrane"/>
    <property type="evidence" value="ECO:0007669"/>
    <property type="project" value="UniProtKB-SubCell"/>
</dbReference>
<proteinExistence type="predicted"/>
<keyword evidence="3 6" id="KW-0812">Transmembrane</keyword>
<feature type="transmembrane region" description="Helical" evidence="6">
    <location>
        <begin position="359"/>
        <end position="379"/>
    </location>
</feature>
<dbReference type="SMART" id="SM00849">
    <property type="entry name" value="Lactamase_B"/>
    <property type="match status" value="1"/>
</dbReference>
<evidence type="ECO:0000259" key="7">
    <source>
        <dbReference type="SMART" id="SM00849"/>
    </source>
</evidence>
<dbReference type="Gene3D" id="3.60.15.10">
    <property type="entry name" value="Ribonuclease Z/Hydroxyacylglutathione hydrolase-like"/>
    <property type="match status" value="1"/>
</dbReference>
<dbReference type="NCBIfam" id="TIGR00361">
    <property type="entry name" value="ComEC_Rec2"/>
    <property type="match status" value="1"/>
</dbReference>
<keyword evidence="9" id="KW-1185">Reference proteome</keyword>
<dbReference type="PANTHER" id="PTHR30619">
    <property type="entry name" value="DNA INTERNALIZATION/COMPETENCE PROTEIN COMEC/REC2"/>
    <property type="match status" value="1"/>
</dbReference>
<feature type="transmembrane region" description="Helical" evidence="6">
    <location>
        <begin position="478"/>
        <end position="499"/>
    </location>
</feature>
<dbReference type="InterPro" id="IPR052159">
    <property type="entry name" value="Competence_DNA_uptake"/>
</dbReference>
<evidence type="ECO:0000256" key="6">
    <source>
        <dbReference type="SAM" id="Phobius"/>
    </source>
</evidence>
<organism evidence="8 9">
    <name type="scientific">Halalkalibacter nanhaiisediminis</name>
    <dbReference type="NCBI Taxonomy" id="688079"/>
    <lineage>
        <taxon>Bacteria</taxon>
        <taxon>Bacillati</taxon>
        <taxon>Bacillota</taxon>
        <taxon>Bacilli</taxon>
        <taxon>Bacillales</taxon>
        <taxon>Bacillaceae</taxon>
        <taxon>Halalkalibacter</taxon>
    </lineage>
</organism>
<dbReference type="InterPro" id="IPR035681">
    <property type="entry name" value="ComA-like_MBL"/>
</dbReference>
<dbReference type="Pfam" id="PF03772">
    <property type="entry name" value="Competence"/>
    <property type="match status" value="1"/>
</dbReference>
<sequence>MQRFLPLIPAAASLGLILAIRGPSFSYAVAFLLFILFCFFHRTFFRKIFLVISIIFLLYYFVGTHALHQQVTVYEAGEQTIIGTIQTIPVIDGDSMSMRLKGQTSEILHVQAFLTFEDEQKMLKQLSPGDRCQIIGTLQEPSLRTNFAQFDYKRYLQEQQIYWILRTESTGIACVQSETGVYYQLQRFRQTQIAHLEKTIDPELAGIMIALLFGERMMMEGDVLEAYQRLGVIHLLAVSGLHVGMIVAAIFYLLIRIGITRERTMEVLILFLPIYIIIAGAAPPVIRASIMAMVVLICLRIRMRVPPLAGVIFVYMFYLLINPFVLFQLGFQLSFLISFALILSASLIGQRYHHPAAQLLAVTMLSQMLSTPLLLMHVYEFSWISIPLNLIYIPFVTLCVLPLSAISFLLSSFVPSSLNIPLLFLEIVVPYAHKWLTDLAQFKWSSFIVGKPPAFLVLCMYVAITYGCLCWENGRKNWWIKPILIFSVLILGQMGAPYLDSRAKVTMIDVGQGDSYLLELPYRKGVYLIDTGGTISFFDEEWRKRRRPFDVGASIVVPELKSRGISRIDRLILSHGHIDHIGGAYKLSKAIQIEEVLYGKGPVEGEREREILEELINQGAQLTFIEEGVQWSLGSSHFVVLSPLGSEVDLNARSIVLYAELGGISFLFTGDLEEEGERRIISTYPNLQVDVLKVGHHGSHTSTSEDFLQQLDPKAAFISVGRNNRFSHPHLEVVERLHERGIIIWRSDEGAVRLLLKDGQVEVETVDN</sequence>
<comment type="subcellular location">
    <subcellularLocation>
        <location evidence="1">Cell membrane</location>
        <topology evidence="1">Multi-pass membrane protein</topology>
    </subcellularLocation>
</comment>
<gene>
    <name evidence="8" type="ORF">IQ10_02276</name>
</gene>
<dbReference type="Pfam" id="PF13567">
    <property type="entry name" value="DUF4131"/>
    <property type="match status" value="1"/>
</dbReference>
<dbReference type="InterPro" id="IPR001279">
    <property type="entry name" value="Metallo-B-lactamas"/>
</dbReference>
<feature type="transmembrane region" description="Helical" evidence="6">
    <location>
        <begin position="29"/>
        <end position="62"/>
    </location>
</feature>
<dbReference type="CDD" id="cd07731">
    <property type="entry name" value="ComA-like_MBL-fold"/>
    <property type="match status" value="1"/>
</dbReference>
<dbReference type="Pfam" id="PF00753">
    <property type="entry name" value="Lactamase_B"/>
    <property type="match status" value="1"/>
</dbReference>
<dbReference type="SUPFAM" id="SSF56281">
    <property type="entry name" value="Metallo-hydrolase/oxidoreductase"/>
    <property type="match status" value="1"/>
</dbReference>
<dbReference type="RefSeq" id="WP_158640036.1">
    <property type="nucleotide sequence ID" value="NZ_VLKZ01000005.1"/>
</dbReference>